<evidence type="ECO:0000313" key="1">
    <source>
        <dbReference type="EMBL" id="CAA9420510.1"/>
    </source>
</evidence>
<name>A0A6J4PMX5_9PSEU</name>
<accession>A0A6J4PMX5</accession>
<dbReference type="AlphaFoldDB" id="A0A6J4PMX5"/>
<reference evidence="1" key="1">
    <citation type="submission" date="2020-02" db="EMBL/GenBank/DDBJ databases">
        <authorList>
            <person name="Meier V. D."/>
        </authorList>
    </citation>
    <scope>NUCLEOTIDE SEQUENCE</scope>
    <source>
        <strain evidence="1">AVDCRST_MAG66</strain>
    </source>
</reference>
<feature type="non-terminal residue" evidence="1">
    <location>
        <position position="71"/>
    </location>
</feature>
<proteinExistence type="predicted"/>
<organism evidence="1">
    <name type="scientific">uncultured Pseudonocardia sp</name>
    <dbReference type="NCBI Taxonomy" id="211455"/>
    <lineage>
        <taxon>Bacteria</taxon>
        <taxon>Bacillati</taxon>
        <taxon>Actinomycetota</taxon>
        <taxon>Actinomycetes</taxon>
        <taxon>Pseudonocardiales</taxon>
        <taxon>Pseudonocardiaceae</taxon>
        <taxon>Pseudonocardia</taxon>
        <taxon>environmental samples</taxon>
    </lineage>
</organism>
<dbReference type="EMBL" id="CADCUS010000385">
    <property type="protein sequence ID" value="CAA9420510.1"/>
    <property type="molecule type" value="Genomic_DNA"/>
</dbReference>
<protein>
    <submittedName>
        <fullName evidence="1">Uncharacterized protein</fullName>
    </submittedName>
</protein>
<sequence length="71" mass="7283">MTAPSPTQRRLRAEDVVQRSVSSVLLRAGRPVRVVPFSGTAGSGGTRVTGRVLVQLSGAAPPTSAAGGWQL</sequence>
<gene>
    <name evidence="1" type="ORF">AVDCRST_MAG66-2618</name>
</gene>